<proteinExistence type="predicted"/>
<reference evidence="2" key="1">
    <citation type="submission" date="2021-06" db="EMBL/GenBank/DDBJ databases">
        <authorList>
            <person name="Kallberg Y."/>
            <person name="Tangrot J."/>
            <person name="Rosling A."/>
        </authorList>
    </citation>
    <scope>NUCLEOTIDE SEQUENCE</scope>
    <source>
        <strain evidence="2">BR232B</strain>
    </source>
</reference>
<dbReference type="EMBL" id="CAJVPI010000424">
    <property type="protein sequence ID" value="CAG8533362.1"/>
    <property type="molecule type" value="Genomic_DNA"/>
</dbReference>
<keyword evidence="3" id="KW-1185">Reference proteome</keyword>
<dbReference type="Proteomes" id="UP000789739">
    <property type="component" value="Unassembled WGS sequence"/>
</dbReference>
<organism evidence="2 3">
    <name type="scientific">Paraglomus brasilianum</name>
    <dbReference type="NCBI Taxonomy" id="144538"/>
    <lineage>
        <taxon>Eukaryota</taxon>
        <taxon>Fungi</taxon>
        <taxon>Fungi incertae sedis</taxon>
        <taxon>Mucoromycota</taxon>
        <taxon>Glomeromycotina</taxon>
        <taxon>Glomeromycetes</taxon>
        <taxon>Paraglomerales</taxon>
        <taxon>Paraglomeraceae</taxon>
        <taxon>Paraglomus</taxon>
    </lineage>
</organism>
<feature type="region of interest" description="Disordered" evidence="1">
    <location>
        <begin position="1"/>
        <end position="23"/>
    </location>
</feature>
<accession>A0A9N9AK59</accession>
<dbReference type="AlphaFoldDB" id="A0A9N9AK59"/>
<gene>
    <name evidence="2" type="ORF">PBRASI_LOCUS4222</name>
</gene>
<comment type="caution">
    <text evidence="2">The sequence shown here is derived from an EMBL/GenBank/DDBJ whole genome shotgun (WGS) entry which is preliminary data.</text>
</comment>
<protein>
    <submittedName>
        <fullName evidence="2">9374_t:CDS:1</fullName>
    </submittedName>
</protein>
<evidence type="ECO:0000313" key="2">
    <source>
        <dbReference type="EMBL" id="CAG8533362.1"/>
    </source>
</evidence>
<evidence type="ECO:0000256" key="1">
    <source>
        <dbReference type="SAM" id="MobiDB-lite"/>
    </source>
</evidence>
<name>A0A9N9AK59_9GLOM</name>
<sequence length="43" mass="4934">MSPEKDNRIRPDIETLQPEERMDPCGCHQAGAHRTHCLDMSVK</sequence>
<evidence type="ECO:0000313" key="3">
    <source>
        <dbReference type="Proteomes" id="UP000789739"/>
    </source>
</evidence>